<keyword evidence="3" id="KW-1185">Reference proteome</keyword>
<reference evidence="2" key="1">
    <citation type="submission" date="2016-12" db="EMBL/GenBank/DDBJ databases">
        <title>The genomes of Aspergillus section Nigri reveals drivers in fungal speciation.</title>
        <authorList>
            <consortium name="DOE Joint Genome Institute"/>
            <person name="Vesth T.C."/>
            <person name="Nybo J."/>
            <person name="Theobald S."/>
            <person name="Brandl J."/>
            <person name="Frisvad J.C."/>
            <person name="Nielsen K.F."/>
            <person name="Lyhne E.K."/>
            <person name="Kogle M.E."/>
            <person name="Kuo A."/>
            <person name="Riley R."/>
            <person name="Clum A."/>
            <person name="Nolan M."/>
            <person name="Lipzen A."/>
            <person name="Salamov A."/>
            <person name="Henrissat B."/>
            <person name="Wiebenga A."/>
            <person name="De vries R.P."/>
            <person name="Grigoriev I.V."/>
            <person name="Mortensen U.H."/>
            <person name="Andersen M.R."/>
            <person name="Baker S.E."/>
        </authorList>
    </citation>
    <scope>NUCLEOTIDE SEQUENCE</scope>
    <source>
        <strain evidence="2">CBS 122712</strain>
    </source>
</reference>
<gene>
    <name evidence="2" type="ORF">BO83DRAFT_125973</name>
</gene>
<evidence type="ECO:0000313" key="3">
    <source>
        <dbReference type="Proteomes" id="UP000246171"/>
    </source>
</evidence>
<keyword evidence="1" id="KW-0472">Membrane</keyword>
<name>A0A317USB2_ASPEC</name>
<proteinExistence type="predicted"/>
<evidence type="ECO:0000256" key="1">
    <source>
        <dbReference type="SAM" id="Phobius"/>
    </source>
</evidence>
<dbReference type="GeneID" id="37048024"/>
<accession>A0A317USB2</accession>
<sequence>MMMMGLFGSDVERKEGFLSFVLQTPILVFRILYYYHNNTDILKSRRHVKRYPYGVL</sequence>
<evidence type="ECO:0000313" key="2">
    <source>
        <dbReference type="EMBL" id="PWY64864.1"/>
    </source>
</evidence>
<comment type="caution">
    <text evidence="2">The sequence shown here is derived from an EMBL/GenBank/DDBJ whole genome shotgun (WGS) entry which is preliminary data.</text>
</comment>
<dbReference type="Proteomes" id="UP000246171">
    <property type="component" value="Unassembled WGS sequence"/>
</dbReference>
<protein>
    <submittedName>
        <fullName evidence="2">Uncharacterized protein</fullName>
    </submittedName>
</protein>
<dbReference type="EMBL" id="MSFU01000029">
    <property type="protein sequence ID" value="PWY64864.1"/>
    <property type="molecule type" value="Genomic_DNA"/>
</dbReference>
<dbReference type="VEuPathDB" id="FungiDB:BO83DRAFT_125973"/>
<feature type="transmembrane region" description="Helical" evidence="1">
    <location>
        <begin position="16"/>
        <end position="35"/>
    </location>
</feature>
<dbReference type="AlphaFoldDB" id="A0A317USB2"/>
<organism evidence="2 3">
    <name type="scientific">Aspergillus eucalypticola (strain CBS 122712 / IBT 29274)</name>
    <dbReference type="NCBI Taxonomy" id="1448314"/>
    <lineage>
        <taxon>Eukaryota</taxon>
        <taxon>Fungi</taxon>
        <taxon>Dikarya</taxon>
        <taxon>Ascomycota</taxon>
        <taxon>Pezizomycotina</taxon>
        <taxon>Eurotiomycetes</taxon>
        <taxon>Eurotiomycetidae</taxon>
        <taxon>Eurotiales</taxon>
        <taxon>Aspergillaceae</taxon>
        <taxon>Aspergillus</taxon>
        <taxon>Aspergillus subgen. Circumdati</taxon>
    </lineage>
</organism>
<keyword evidence="1" id="KW-0812">Transmembrane</keyword>
<dbReference type="RefSeq" id="XP_025384182.1">
    <property type="nucleotide sequence ID" value="XM_025526062.1"/>
</dbReference>
<keyword evidence="1" id="KW-1133">Transmembrane helix</keyword>